<evidence type="ECO:0000256" key="5">
    <source>
        <dbReference type="ARBA" id="ARBA00022824"/>
    </source>
</evidence>
<sequence length="596" mass="68867">MKFLILAIFISFVLADKERETDGAAARMNRHVHEAKGNHHADHQAVLGSKKTAEEFDSLPVEEAQRRLRILAKKMDNDKDGFIEQEELVSWVKSSMTSLDEEETKERMREIDVDGDGFITWNEYLEDSFPDSDISKLDAEDRKLLNEDELYFKAADLDRDDRLNVLELAAFLNPENYPHMHSTLVDVTLLEKDRNGDAAIDVHEFLGEIDDQPQSEWHAVEKNRFMTEYDHNKDGLLTGDEIRKWLIPDVDAVAAQEAQHLLNGADKNNDGKLSIDEIVDAHALFVGSEATNYGEDLHKMKIFLIFVVFLIFHTPAKKFPKFNVTKLENLRKDILEMMKTIDLEIDIEELDTLLELYENRDELKQKARKLGEMEEIRRMTIVAGEMDQNNDGSITFDIKLAEEHLKKYDVDQNDMLNWEEHQASILEDTSLDSLDKLEQGQLKRQKTLFEAADLDSDKELDIEELPALLNPTHQRYMVGVLTEVMISEFDENGDGYVSFDELISSEDPSFRDFDKAMFDVMMDRNADGRLSYEEFYLWLDQDLEAEVEAQRLIEKCDSNGDGKLSYSEISSNHRRFEASAATEYGEYLLKYSHDEL</sequence>
<keyword evidence="4" id="KW-0677">Repeat</keyword>
<keyword evidence="8" id="KW-0143">Chaperone</keyword>
<evidence type="ECO:0000256" key="12">
    <source>
        <dbReference type="SAM" id="SignalP"/>
    </source>
</evidence>
<dbReference type="InterPro" id="IPR011992">
    <property type="entry name" value="EF-hand-dom_pair"/>
</dbReference>
<comment type="function">
    <text evidence="9">Probable molecular chaperone assisting protein biosynthesis and transport in the endoplasmic reticulum. Required for the proper biosynthesis and transport of pulmonary surfactant-associated protein A/SP-A, pulmonary surfactant-associated protein D/SP-D and the lipid transporter ABCA3. By regulating both the proper expression and the degradation through the endoplasmic reticulum-associated protein degradation pathway of these proteins plays a crucial role in pulmonary surfactant homeostasis. Has an anti-fibrotic activity by negatively regulating the secretion of type I and type III collagens. This calcium-binding protein also transiently associates with immature PCSK6 and regulates its secretion.</text>
</comment>
<dbReference type="PANTHER" id="PTHR10827:SF95">
    <property type="entry name" value="LD34388P"/>
    <property type="match status" value="1"/>
</dbReference>
<evidence type="ECO:0000256" key="3">
    <source>
        <dbReference type="ARBA" id="ARBA00022729"/>
    </source>
</evidence>
<dbReference type="GO" id="GO:0005509">
    <property type="term" value="F:calcium ion binding"/>
    <property type="evidence" value="ECO:0007669"/>
    <property type="project" value="InterPro"/>
</dbReference>
<dbReference type="PROSITE" id="PS00018">
    <property type="entry name" value="EF_HAND_1"/>
    <property type="match status" value="8"/>
</dbReference>
<dbReference type="SMART" id="SM00054">
    <property type="entry name" value="EFh"/>
    <property type="match status" value="8"/>
</dbReference>
<dbReference type="GO" id="GO:0005788">
    <property type="term" value="C:endoplasmic reticulum lumen"/>
    <property type="evidence" value="ECO:0007669"/>
    <property type="project" value="UniProtKB-SubCell"/>
</dbReference>
<protein>
    <recommendedName>
        <fullName evidence="11">Reticulocalbin-3</fullName>
    </recommendedName>
</protein>
<evidence type="ECO:0000256" key="7">
    <source>
        <dbReference type="ARBA" id="ARBA00023180"/>
    </source>
</evidence>
<feature type="domain" description="EF-hand" evidence="13">
    <location>
        <begin position="63"/>
        <end position="98"/>
    </location>
</feature>
<keyword evidence="3 12" id="KW-0732">Signal</keyword>
<feature type="domain" description="EF-hand" evidence="13">
    <location>
        <begin position="544"/>
        <end position="579"/>
    </location>
</feature>
<evidence type="ECO:0000256" key="2">
    <source>
        <dbReference type="ARBA" id="ARBA00022723"/>
    </source>
</evidence>
<dbReference type="OrthoDB" id="293868at2759"/>
<dbReference type="Pfam" id="PF13202">
    <property type="entry name" value="EF-hand_5"/>
    <property type="match status" value="1"/>
</dbReference>
<feature type="domain" description="EF-hand" evidence="13">
    <location>
        <begin position="99"/>
        <end position="134"/>
    </location>
</feature>
<dbReference type="SUPFAM" id="SSF47473">
    <property type="entry name" value="EF-hand"/>
    <property type="match status" value="3"/>
</dbReference>
<dbReference type="Gene3D" id="1.10.238.10">
    <property type="entry name" value="EF-hand"/>
    <property type="match status" value="4"/>
</dbReference>
<comment type="caution">
    <text evidence="14">The sequence shown here is derived from an EMBL/GenBank/DDBJ whole genome shotgun (WGS) entry which is preliminary data.</text>
</comment>
<keyword evidence="6" id="KW-0106">Calcium</keyword>
<keyword evidence="2" id="KW-0479">Metal-binding</keyword>
<evidence type="ECO:0000256" key="11">
    <source>
        <dbReference type="ARBA" id="ARBA00072696"/>
    </source>
</evidence>
<dbReference type="GO" id="GO:0015031">
    <property type="term" value="P:protein transport"/>
    <property type="evidence" value="ECO:0007669"/>
    <property type="project" value="UniProtKB-ARBA"/>
</dbReference>
<comment type="subcellular location">
    <subcellularLocation>
        <location evidence="1">Endoplasmic reticulum lumen</location>
    </subcellularLocation>
</comment>
<dbReference type="Proteomes" id="UP000835052">
    <property type="component" value="Unassembled WGS sequence"/>
</dbReference>
<feature type="domain" description="EF-hand" evidence="13">
    <location>
        <begin position="253"/>
        <end position="288"/>
    </location>
</feature>
<comment type="subunit">
    <text evidence="10">Interacts with PCSK6 (immature form including the propeptide); probably involved in the maturation and the secretion of PCSK6.</text>
</comment>
<gene>
    <name evidence="14" type="ORF">CAUJ_LOCUS5739</name>
</gene>
<keyword evidence="15" id="KW-1185">Reference proteome</keyword>
<feature type="signal peptide" evidence="12">
    <location>
        <begin position="1"/>
        <end position="15"/>
    </location>
</feature>
<evidence type="ECO:0000259" key="13">
    <source>
        <dbReference type="PROSITE" id="PS50222"/>
    </source>
</evidence>
<evidence type="ECO:0000256" key="4">
    <source>
        <dbReference type="ARBA" id="ARBA00022737"/>
    </source>
</evidence>
<keyword evidence="5" id="KW-0256">Endoplasmic reticulum</keyword>
<keyword evidence="7" id="KW-0325">Glycoprotein</keyword>
<evidence type="ECO:0000256" key="6">
    <source>
        <dbReference type="ARBA" id="ARBA00022837"/>
    </source>
</evidence>
<reference evidence="14" key="1">
    <citation type="submission" date="2020-10" db="EMBL/GenBank/DDBJ databases">
        <authorList>
            <person name="Kikuchi T."/>
        </authorList>
    </citation>
    <scope>NUCLEOTIDE SEQUENCE</scope>
    <source>
        <strain evidence="14">NKZ352</strain>
    </source>
</reference>
<evidence type="ECO:0000256" key="8">
    <source>
        <dbReference type="ARBA" id="ARBA00023186"/>
    </source>
</evidence>
<dbReference type="InterPro" id="IPR018247">
    <property type="entry name" value="EF_Hand_1_Ca_BS"/>
</dbReference>
<feature type="chain" id="PRO_5035842890" description="Reticulocalbin-3" evidence="12">
    <location>
        <begin position="16"/>
        <end position="596"/>
    </location>
</feature>
<dbReference type="PROSITE" id="PS50222">
    <property type="entry name" value="EF_HAND_2"/>
    <property type="match status" value="4"/>
</dbReference>
<proteinExistence type="predicted"/>
<evidence type="ECO:0000313" key="14">
    <source>
        <dbReference type="EMBL" id="CAD6189820.1"/>
    </source>
</evidence>
<dbReference type="FunFam" id="1.10.238.10:FF:000104">
    <property type="entry name" value="calumenin isoform X1"/>
    <property type="match status" value="1"/>
</dbReference>
<name>A0A8S1H9Z2_9PELO</name>
<dbReference type="InterPro" id="IPR002048">
    <property type="entry name" value="EF_hand_dom"/>
</dbReference>
<evidence type="ECO:0000256" key="9">
    <source>
        <dbReference type="ARBA" id="ARBA00056975"/>
    </source>
</evidence>
<accession>A0A8S1H9Z2</accession>
<organism evidence="14 15">
    <name type="scientific">Caenorhabditis auriculariae</name>
    <dbReference type="NCBI Taxonomy" id="2777116"/>
    <lineage>
        <taxon>Eukaryota</taxon>
        <taxon>Metazoa</taxon>
        <taxon>Ecdysozoa</taxon>
        <taxon>Nematoda</taxon>
        <taxon>Chromadorea</taxon>
        <taxon>Rhabditida</taxon>
        <taxon>Rhabditina</taxon>
        <taxon>Rhabditomorpha</taxon>
        <taxon>Rhabditoidea</taxon>
        <taxon>Rhabditidae</taxon>
        <taxon>Peloderinae</taxon>
        <taxon>Caenorhabditis</taxon>
    </lineage>
</organism>
<evidence type="ECO:0000256" key="1">
    <source>
        <dbReference type="ARBA" id="ARBA00004319"/>
    </source>
</evidence>
<dbReference type="PANTHER" id="PTHR10827">
    <property type="entry name" value="RETICULOCALBIN"/>
    <property type="match status" value="1"/>
</dbReference>
<evidence type="ECO:0000313" key="15">
    <source>
        <dbReference type="Proteomes" id="UP000835052"/>
    </source>
</evidence>
<dbReference type="EMBL" id="CAJGYM010000012">
    <property type="protein sequence ID" value="CAD6189820.1"/>
    <property type="molecule type" value="Genomic_DNA"/>
</dbReference>
<dbReference type="AlphaFoldDB" id="A0A8S1H9Z2"/>
<evidence type="ECO:0000256" key="10">
    <source>
        <dbReference type="ARBA" id="ARBA00063143"/>
    </source>
</evidence>
<dbReference type="Pfam" id="PF13499">
    <property type="entry name" value="EF-hand_7"/>
    <property type="match status" value="3"/>
</dbReference>